<protein>
    <submittedName>
        <fullName evidence="1">Uncharacterized protein</fullName>
    </submittedName>
</protein>
<organism evidence="1 2">
    <name type="scientific">Aldrovandia affinis</name>
    <dbReference type="NCBI Taxonomy" id="143900"/>
    <lineage>
        <taxon>Eukaryota</taxon>
        <taxon>Metazoa</taxon>
        <taxon>Chordata</taxon>
        <taxon>Craniata</taxon>
        <taxon>Vertebrata</taxon>
        <taxon>Euteleostomi</taxon>
        <taxon>Actinopterygii</taxon>
        <taxon>Neopterygii</taxon>
        <taxon>Teleostei</taxon>
        <taxon>Notacanthiformes</taxon>
        <taxon>Halosauridae</taxon>
        <taxon>Aldrovandia</taxon>
    </lineage>
</organism>
<reference evidence="1" key="1">
    <citation type="journal article" date="2023" name="Science">
        <title>Genome structures resolve the early diversification of teleost fishes.</title>
        <authorList>
            <person name="Parey E."/>
            <person name="Louis A."/>
            <person name="Montfort J."/>
            <person name="Bouchez O."/>
            <person name="Roques C."/>
            <person name="Iampietro C."/>
            <person name="Lluch J."/>
            <person name="Castinel A."/>
            <person name="Donnadieu C."/>
            <person name="Desvignes T."/>
            <person name="Floi Bucao C."/>
            <person name="Jouanno E."/>
            <person name="Wen M."/>
            <person name="Mejri S."/>
            <person name="Dirks R."/>
            <person name="Jansen H."/>
            <person name="Henkel C."/>
            <person name="Chen W.J."/>
            <person name="Zahm M."/>
            <person name="Cabau C."/>
            <person name="Klopp C."/>
            <person name="Thompson A.W."/>
            <person name="Robinson-Rechavi M."/>
            <person name="Braasch I."/>
            <person name="Lecointre G."/>
            <person name="Bobe J."/>
            <person name="Postlethwait J.H."/>
            <person name="Berthelot C."/>
            <person name="Roest Crollius H."/>
            <person name="Guiguen Y."/>
        </authorList>
    </citation>
    <scope>NUCLEOTIDE SEQUENCE</scope>
    <source>
        <strain evidence="1">NC1722</strain>
    </source>
</reference>
<evidence type="ECO:0000313" key="2">
    <source>
        <dbReference type="Proteomes" id="UP001221898"/>
    </source>
</evidence>
<comment type="caution">
    <text evidence="1">The sequence shown here is derived from an EMBL/GenBank/DDBJ whole genome shotgun (WGS) entry which is preliminary data.</text>
</comment>
<dbReference type="EMBL" id="JAINUG010000044">
    <property type="protein sequence ID" value="KAJ8406224.1"/>
    <property type="molecule type" value="Genomic_DNA"/>
</dbReference>
<gene>
    <name evidence="1" type="ORF">AAFF_G00304550</name>
</gene>
<sequence>MKPSPSSQEERGQLLPLRLITAVGEPAAERQAPSIINFYPLPARSEAPRYLEGWTAPLTRLIRGRPRGAKSSGPSWRGPAPLSEVFSIHATARRVPRLPPCLSAIATTLTRGEGGEITCHCVYTRARVFDAVL</sequence>
<evidence type="ECO:0000313" key="1">
    <source>
        <dbReference type="EMBL" id="KAJ8406224.1"/>
    </source>
</evidence>
<name>A0AAD7SP11_9TELE</name>
<dbReference type="AlphaFoldDB" id="A0AAD7SP11"/>
<proteinExistence type="predicted"/>
<keyword evidence="2" id="KW-1185">Reference proteome</keyword>
<accession>A0AAD7SP11</accession>
<dbReference type="Proteomes" id="UP001221898">
    <property type="component" value="Unassembled WGS sequence"/>
</dbReference>